<comment type="caution">
    <text evidence="1">The sequence shown here is derived from an EMBL/GenBank/DDBJ whole genome shotgun (WGS) entry which is preliminary data.</text>
</comment>
<dbReference type="Proteomes" id="UP000814033">
    <property type="component" value="Unassembled WGS sequence"/>
</dbReference>
<evidence type="ECO:0000313" key="2">
    <source>
        <dbReference type="Proteomes" id="UP000814033"/>
    </source>
</evidence>
<organism evidence="1 2">
    <name type="scientific">Auriscalpium vulgare</name>
    <dbReference type="NCBI Taxonomy" id="40419"/>
    <lineage>
        <taxon>Eukaryota</taxon>
        <taxon>Fungi</taxon>
        <taxon>Dikarya</taxon>
        <taxon>Basidiomycota</taxon>
        <taxon>Agaricomycotina</taxon>
        <taxon>Agaricomycetes</taxon>
        <taxon>Russulales</taxon>
        <taxon>Auriscalpiaceae</taxon>
        <taxon>Auriscalpium</taxon>
    </lineage>
</organism>
<dbReference type="EMBL" id="MU276595">
    <property type="protein sequence ID" value="KAI0038101.1"/>
    <property type="molecule type" value="Genomic_DNA"/>
</dbReference>
<reference evidence="1" key="2">
    <citation type="journal article" date="2022" name="New Phytol.">
        <title>Evolutionary transition to the ectomycorrhizal habit in the genomes of a hyperdiverse lineage of mushroom-forming fungi.</title>
        <authorList>
            <person name="Looney B."/>
            <person name="Miyauchi S."/>
            <person name="Morin E."/>
            <person name="Drula E."/>
            <person name="Courty P.E."/>
            <person name="Kohler A."/>
            <person name="Kuo A."/>
            <person name="LaButti K."/>
            <person name="Pangilinan J."/>
            <person name="Lipzen A."/>
            <person name="Riley R."/>
            <person name="Andreopoulos W."/>
            <person name="He G."/>
            <person name="Johnson J."/>
            <person name="Nolan M."/>
            <person name="Tritt A."/>
            <person name="Barry K.W."/>
            <person name="Grigoriev I.V."/>
            <person name="Nagy L.G."/>
            <person name="Hibbett D."/>
            <person name="Henrissat B."/>
            <person name="Matheny P.B."/>
            <person name="Labbe J."/>
            <person name="Martin F.M."/>
        </authorList>
    </citation>
    <scope>NUCLEOTIDE SEQUENCE</scope>
    <source>
        <strain evidence="1">FP105234-sp</strain>
    </source>
</reference>
<accession>A0ACB8R3H5</accession>
<evidence type="ECO:0000313" key="1">
    <source>
        <dbReference type="EMBL" id="KAI0038101.1"/>
    </source>
</evidence>
<protein>
    <submittedName>
        <fullName evidence="1">Uncharacterized protein</fullName>
    </submittedName>
</protein>
<proteinExistence type="predicted"/>
<reference evidence="1" key="1">
    <citation type="submission" date="2021-02" db="EMBL/GenBank/DDBJ databases">
        <authorList>
            <consortium name="DOE Joint Genome Institute"/>
            <person name="Ahrendt S."/>
            <person name="Looney B.P."/>
            <person name="Miyauchi S."/>
            <person name="Morin E."/>
            <person name="Drula E."/>
            <person name="Courty P.E."/>
            <person name="Chicoki N."/>
            <person name="Fauchery L."/>
            <person name="Kohler A."/>
            <person name="Kuo A."/>
            <person name="Labutti K."/>
            <person name="Pangilinan J."/>
            <person name="Lipzen A."/>
            <person name="Riley R."/>
            <person name="Andreopoulos W."/>
            <person name="He G."/>
            <person name="Johnson J."/>
            <person name="Barry K.W."/>
            <person name="Grigoriev I.V."/>
            <person name="Nagy L."/>
            <person name="Hibbett D."/>
            <person name="Henrissat B."/>
            <person name="Matheny P.B."/>
            <person name="Labbe J."/>
            <person name="Martin F."/>
        </authorList>
    </citation>
    <scope>NUCLEOTIDE SEQUENCE</scope>
    <source>
        <strain evidence="1">FP105234-sp</strain>
    </source>
</reference>
<keyword evidence="2" id="KW-1185">Reference proteome</keyword>
<gene>
    <name evidence="1" type="ORF">FA95DRAFT_1613636</name>
</gene>
<sequence>MTTSTPATLPSYFSDPFCYGAWMGKDVSNADKLWPATSSGRPLSSTSPPLPFRTFYNQLIKKPSYFNVGPLIGFLITADYVHAGAVIMPTIDEMGTVIHANGLGSLRGLQLLRLCTQKPTRQQVLVAFRHFFTVLSDGLTPEQRLHMGWDVITAEHFLCKISRFCKKKKLVL</sequence>
<name>A0ACB8R3H5_9AGAM</name>